<evidence type="ECO:0000256" key="6">
    <source>
        <dbReference type="ARBA" id="ARBA00023242"/>
    </source>
</evidence>
<dbReference type="PANTHER" id="PTHR36206:SF14">
    <property type="entry name" value="ZN(2)-C6 FUNGAL-TYPE DOMAIN-CONTAINING PROTEIN-RELATED"/>
    <property type="match status" value="1"/>
</dbReference>
<keyword evidence="6" id="KW-0539">Nucleus</keyword>
<keyword evidence="3" id="KW-0805">Transcription regulation</keyword>
<dbReference type="InterPro" id="IPR013087">
    <property type="entry name" value="Znf_C2H2_type"/>
</dbReference>
<evidence type="ECO:0000256" key="5">
    <source>
        <dbReference type="ARBA" id="ARBA00023163"/>
    </source>
</evidence>
<keyword evidence="4" id="KW-0238">DNA-binding</keyword>
<dbReference type="PROSITE" id="PS00028">
    <property type="entry name" value="ZINC_FINGER_C2H2_1"/>
    <property type="match status" value="1"/>
</dbReference>
<keyword evidence="2" id="KW-0862">Zinc</keyword>
<reference evidence="8" key="1">
    <citation type="submission" date="2022-12" db="EMBL/GenBank/DDBJ databases">
        <authorList>
            <person name="Petersen C."/>
        </authorList>
    </citation>
    <scope>NUCLEOTIDE SEQUENCE</scope>
    <source>
        <strain evidence="8">IBT 16125</strain>
    </source>
</reference>
<dbReference type="PANTHER" id="PTHR36206">
    <property type="entry name" value="ASPERCRYPTIN BIOSYNTHESIS CLUSTER-SPECIFIC TRANSCRIPTION REGULATOR ATNN-RELATED"/>
    <property type="match status" value="1"/>
</dbReference>
<dbReference type="Pfam" id="PF11951">
    <property type="entry name" value="Fungal_trans_2"/>
    <property type="match status" value="1"/>
</dbReference>
<dbReference type="EMBL" id="JAPVEA010000006">
    <property type="protein sequence ID" value="KAJ5450363.1"/>
    <property type="molecule type" value="Genomic_DNA"/>
</dbReference>
<reference evidence="8" key="2">
    <citation type="journal article" date="2023" name="IMA Fungus">
        <title>Comparative genomic study of the Penicillium genus elucidates a diverse pangenome and 15 lateral gene transfer events.</title>
        <authorList>
            <person name="Petersen C."/>
            <person name="Sorensen T."/>
            <person name="Nielsen M.R."/>
            <person name="Sondergaard T.E."/>
            <person name="Sorensen J.L."/>
            <person name="Fitzpatrick D.A."/>
            <person name="Frisvad J.C."/>
            <person name="Nielsen K.L."/>
        </authorList>
    </citation>
    <scope>NUCLEOTIDE SEQUENCE</scope>
    <source>
        <strain evidence="8">IBT 16125</strain>
    </source>
</reference>
<dbReference type="AlphaFoldDB" id="A0AAD6C530"/>
<proteinExistence type="predicted"/>
<evidence type="ECO:0000256" key="3">
    <source>
        <dbReference type="ARBA" id="ARBA00023015"/>
    </source>
</evidence>
<protein>
    <submittedName>
        <fullName evidence="8">Transcriptional regulator family: Fungal Specific TF</fullName>
    </submittedName>
</protein>
<dbReference type="RefSeq" id="XP_056765898.1">
    <property type="nucleotide sequence ID" value="XM_056910194.1"/>
</dbReference>
<name>A0AAD6C530_9EURO</name>
<gene>
    <name evidence="8" type="ORF">N7458_006812</name>
</gene>
<dbReference type="GeneID" id="81600437"/>
<feature type="domain" description="C2H2-type" evidence="7">
    <location>
        <begin position="20"/>
        <end position="40"/>
    </location>
</feature>
<evidence type="ECO:0000256" key="2">
    <source>
        <dbReference type="ARBA" id="ARBA00022833"/>
    </source>
</evidence>
<keyword evidence="5" id="KW-0804">Transcription</keyword>
<comment type="caution">
    <text evidence="8">The sequence shown here is derived from an EMBL/GenBank/DDBJ whole genome shotgun (WGS) entry which is preliminary data.</text>
</comment>
<evidence type="ECO:0000313" key="9">
    <source>
        <dbReference type="Proteomes" id="UP001213681"/>
    </source>
</evidence>
<dbReference type="InterPro" id="IPR052360">
    <property type="entry name" value="Transcr_Regulatory_Proteins"/>
</dbReference>
<organism evidence="8 9">
    <name type="scientific">Penicillium daleae</name>
    <dbReference type="NCBI Taxonomy" id="63821"/>
    <lineage>
        <taxon>Eukaryota</taxon>
        <taxon>Fungi</taxon>
        <taxon>Dikarya</taxon>
        <taxon>Ascomycota</taxon>
        <taxon>Pezizomycotina</taxon>
        <taxon>Eurotiomycetes</taxon>
        <taxon>Eurotiomycetidae</taxon>
        <taxon>Eurotiales</taxon>
        <taxon>Aspergillaceae</taxon>
        <taxon>Penicillium</taxon>
    </lineage>
</organism>
<dbReference type="GO" id="GO:0003677">
    <property type="term" value="F:DNA binding"/>
    <property type="evidence" value="ECO:0007669"/>
    <property type="project" value="UniProtKB-KW"/>
</dbReference>
<dbReference type="InterPro" id="IPR021858">
    <property type="entry name" value="Fun_TF"/>
</dbReference>
<accession>A0AAD6C530</accession>
<dbReference type="GO" id="GO:0046872">
    <property type="term" value="F:metal ion binding"/>
    <property type="evidence" value="ECO:0007669"/>
    <property type="project" value="UniProtKB-KW"/>
</dbReference>
<dbReference type="Proteomes" id="UP001213681">
    <property type="component" value="Unassembled WGS sequence"/>
</dbReference>
<evidence type="ECO:0000256" key="1">
    <source>
        <dbReference type="ARBA" id="ARBA00022723"/>
    </source>
</evidence>
<evidence type="ECO:0000256" key="4">
    <source>
        <dbReference type="ARBA" id="ARBA00023125"/>
    </source>
</evidence>
<evidence type="ECO:0000313" key="8">
    <source>
        <dbReference type="EMBL" id="KAJ5450363.1"/>
    </source>
</evidence>
<keyword evidence="1" id="KW-0479">Metal-binding</keyword>
<evidence type="ECO:0000259" key="7">
    <source>
        <dbReference type="PROSITE" id="PS00028"/>
    </source>
</evidence>
<sequence>MSASSKRSGRIGTTKSKTGCHTCKSVFHRKNSTVLHPSEHASDNFTTESDEFDVEKKSRTAYGASPRSAPTEPFNVLAPPLGRLSTHLNISCPPWGEQQAGWRERRAFEFYFHRASPLMSGELDLTFWRGCVLQTCRMEPAVWDAIISLSTLYERPPLHETPPFRLINAPAVVRSQTHREALVWYSRSLSALQQRINQGTANLDVCLISCILFIAIELLQGNRKAAVGLYNQGAQLIISADRGPWIASLGPIFRRLGTWVFIHDGSKSEDWGLDMASPRSCFVSIDEARNVLCAIVAEMKTLGNATKLHWKQAASNRKHEASVLQAKRDHLRRELGHWHDLFISFKSSNTHESQDTAGSVGGASAHLLMTYTSVFIEIETILSTDQAAYDGYELEFRRILEYASTATAATRSPDGTQPPFMFEMGVFLPLFITALKCRYPQLRRHALQLMMDEIPPAQGLFMCGPAAHVVAAIVALEENPSMAWDGPLEICRFLKEPGCIPASQNRVWDFGVSSDMNNKGETQNWLHYSLRDFEDDDEGRIRFTQRSILFLGLNAPLYES</sequence>
<keyword evidence="9" id="KW-1185">Reference proteome</keyword>